<geneLocation type="mitochondrion"/>
<name>Q9T2R9_SOLTU</name>
<accession>Q9T2R9</accession>
<dbReference type="EC" id="1.10.2.2"/>
<organism>
    <name type="scientific">Solanum tuberosum</name>
    <name type="common">Potato</name>
    <dbReference type="NCBI Taxonomy" id="4113"/>
    <lineage>
        <taxon>Eukaryota</taxon>
        <taxon>Viridiplantae</taxon>
        <taxon>Streptophyta</taxon>
        <taxon>Embryophyta</taxon>
        <taxon>Tracheophyta</taxon>
        <taxon>Spermatophyta</taxon>
        <taxon>Magnoliopsida</taxon>
        <taxon>eudicotyledons</taxon>
        <taxon>Gunneridae</taxon>
        <taxon>Pentapetalae</taxon>
        <taxon>asterids</taxon>
        <taxon>lamiids</taxon>
        <taxon>Solanales</taxon>
        <taxon>Solanaceae</taxon>
        <taxon>Solanoideae</taxon>
        <taxon>Solaneae</taxon>
        <taxon>Solanum</taxon>
    </lineage>
</organism>
<reference key="1">
    <citation type="journal article" date="1994" name="Planta">
        <title>Molecular identification of the ten subunits of cytochrome-c reductase from potato mitochondria.</title>
        <authorList>
            <person name="Braun H.-P."/>
            <person name="Kruft V."/>
            <person name="Schmitz U.K."/>
        </authorList>
    </citation>
    <scope>PROTEIN SEQUENCE</scope>
</reference>
<keyword id="KW-0903">Direct protein sequencing</keyword>
<protein>
    <submittedName>
        <fullName>Cytochrome-C reductase 55 kDa subunit</fullName>
        <ecNumber>1.10.2.2</ecNumber>
    </submittedName>
</protein>
<sequence length="17" mass="1758">KSSLMLHIDGSGPTAED</sequence>
<proteinExistence type="evidence at protein level"/>
<dbReference type="AlphaFoldDB" id="Q9T2R9"/>